<feature type="region of interest" description="Disordered" evidence="5">
    <location>
        <begin position="809"/>
        <end position="877"/>
    </location>
</feature>
<dbReference type="GO" id="GO:0008380">
    <property type="term" value="P:RNA splicing"/>
    <property type="evidence" value="ECO:0007669"/>
    <property type="project" value="UniProtKB-KW"/>
</dbReference>
<keyword evidence="8" id="KW-1185">Reference proteome</keyword>
<dbReference type="InterPro" id="IPR040169">
    <property type="entry name" value="SUGP1/2"/>
</dbReference>
<dbReference type="GO" id="GO:0003723">
    <property type="term" value="F:RNA binding"/>
    <property type="evidence" value="ECO:0007669"/>
    <property type="project" value="InterPro"/>
</dbReference>
<gene>
    <name evidence="9 10 11" type="primary">SUGP2</name>
</gene>
<keyword evidence="3" id="KW-0508">mRNA splicing</keyword>
<evidence type="ECO:0000256" key="1">
    <source>
        <dbReference type="ARBA" id="ARBA00004123"/>
    </source>
</evidence>
<dbReference type="InterPro" id="IPR035967">
    <property type="entry name" value="SWAP/Surp_sf"/>
</dbReference>
<feature type="domain" description="G-patch" evidence="7">
    <location>
        <begin position="987"/>
        <end position="1033"/>
    </location>
</feature>
<evidence type="ECO:0000256" key="5">
    <source>
        <dbReference type="SAM" id="MobiDB-lite"/>
    </source>
</evidence>
<evidence type="ECO:0000256" key="4">
    <source>
        <dbReference type="ARBA" id="ARBA00023242"/>
    </source>
</evidence>
<accession>A0A6J1V898</accession>
<feature type="domain" description="SURP motif" evidence="6">
    <location>
        <begin position="753"/>
        <end position="796"/>
    </location>
</feature>
<feature type="compositionally biased region" description="Basic and acidic residues" evidence="5">
    <location>
        <begin position="811"/>
        <end position="828"/>
    </location>
</feature>
<evidence type="ECO:0000256" key="2">
    <source>
        <dbReference type="ARBA" id="ARBA00022664"/>
    </source>
</evidence>
<dbReference type="PROSITE" id="PS50174">
    <property type="entry name" value="G_PATCH"/>
    <property type="match status" value="1"/>
</dbReference>
<dbReference type="GeneID" id="113422305"/>
<dbReference type="RefSeq" id="XP_026538935.1">
    <property type="nucleotide sequence ID" value="XM_026683150.1"/>
</dbReference>
<dbReference type="Proteomes" id="UP000504612">
    <property type="component" value="Unplaced"/>
</dbReference>
<dbReference type="SMART" id="SM00443">
    <property type="entry name" value="G_patch"/>
    <property type="match status" value="1"/>
</dbReference>
<dbReference type="SUPFAM" id="SSF109905">
    <property type="entry name" value="Surp module (SWAP domain)"/>
    <property type="match status" value="2"/>
</dbReference>
<dbReference type="Pfam" id="PF01585">
    <property type="entry name" value="G-patch"/>
    <property type="match status" value="1"/>
</dbReference>
<evidence type="ECO:0000313" key="10">
    <source>
        <dbReference type="RefSeq" id="XP_026538934.1"/>
    </source>
</evidence>
<feature type="compositionally biased region" description="Polar residues" evidence="5">
    <location>
        <begin position="907"/>
        <end position="916"/>
    </location>
</feature>
<evidence type="ECO:0000259" key="6">
    <source>
        <dbReference type="PROSITE" id="PS50128"/>
    </source>
</evidence>
<dbReference type="GO" id="GO:0005654">
    <property type="term" value="C:nucleoplasm"/>
    <property type="evidence" value="ECO:0007669"/>
    <property type="project" value="TreeGrafter"/>
</dbReference>
<dbReference type="RefSeq" id="XP_026538933.1">
    <property type="nucleotide sequence ID" value="XM_026683148.1"/>
</dbReference>
<dbReference type="Pfam" id="PF01805">
    <property type="entry name" value="Surp"/>
    <property type="match status" value="1"/>
</dbReference>
<dbReference type="KEGG" id="nss:113422305"/>
<keyword evidence="4" id="KW-0539">Nucleus</keyword>
<dbReference type="GO" id="GO:0006397">
    <property type="term" value="P:mRNA processing"/>
    <property type="evidence" value="ECO:0007669"/>
    <property type="project" value="UniProtKB-KW"/>
</dbReference>
<feature type="compositionally biased region" description="Polar residues" evidence="5">
    <location>
        <begin position="678"/>
        <end position="687"/>
    </location>
</feature>
<evidence type="ECO:0000256" key="3">
    <source>
        <dbReference type="ARBA" id="ARBA00023187"/>
    </source>
</evidence>
<proteinExistence type="predicted"/>
<evidence type="ECO:0000313" key="9">
    <source>
        <dbReference type="RefSeq" id="XP_026538933.1"/>
    </source>
</evidence>
<reference evidence="9 10" key="1">
    <citation type="submission" date="2025-04" db="UniProtKB">
        <authorList>
            <consortium name="RefSeq"/>
        </authorList>
    </citation>
    <scope>IDENTIFICATION</scope>
</reference>
<protein>
    <submittedName>
        <fullName evidence="9 10">SURP and G-patch domain-containing protein 2 isoform X1</fullName>
    </submittedName>
</protein>
<feature type="region of interest" description="Disordered" evidence="5">
    <location>
        <begin position="668"/>
        <end position="727"/>
    </location>
</feature>
<dbReference type="Gene3D" id="1.10.10.790">
    <property type="entry name" value="Surp module"/>
    <property type="match status" value="2"/>
</dbReference>
<name>A0A6J1V898_9SAUR</name>
<feature type="compositionally biased region" description="Basic and acidic residues" evidence="5">
    <location>
        <begin position="142"/>
        <end position="178"/>
    </location>
</feature>
<feature type="region of interest" description="Disordered" evidence="5">
    <location>
        <begin position="890"/>
        <end position="925"/>
    </location>
</feature>
<dbReference type="InterPro" id="IPR000061">
    <property type="entry name" value="Surp"/>
</dbReference>
<feature type="compositionally biased region" description="Acidic residues" evidence="5">
    <location>
        <begin position="831"/>
        <end position="877"/>
    </location>
</feature>
<dbReference type="InterPro" id="IPR000467">
    <property type="entry name" value="G_patch_dom"/>
</dbReference>
<evidence type="ECO:0000313" key="8">
    <source>
        <dbReference type="Proteomes" id="UP000504612"/>
    </source>
</evidence>
<organism evidence="8 11">
    <name type="scientific">Notechis scutatus</name>
    <name type="common">mainland tiger snake</name>
    <dbReference type="NCBI Taxonomy" id="8663"/>
    <lineage>
        <taxon>Eukaryota</taxon>
        <taxon>Metazoa</taxon>
        <taxon>Chordata</taxon>
        <taxon>Craniata</taxon>
        <taxon>Vertebrata</taxon>
        <taxon>Euteleostomi</taxon>
        <taxon>Lepidosauria</taxon>
        <taxon>Squamata</taxon>
        <taxon>Bifurcata</taxon>
        <taxon>Unidentata</taxon>
        <taxon>Episquamata</taxon>
        <taxon>Toxicofera</taxon>
        <taxon>Serpentes</taxon>
        <taxon>Colubroidea</taxon>
        <taxon>Elapidae</taxon>
        <taxon>Hydrophiinae</taxon>
        <taxon>Notechis</taxon>
    </lineage>
</organism>
<sequence>MRTPARFPPPGIFKGSFRVKMASQRLTRESFDAIMQVKAKRYLDRSDPIDEALHQLRVHSRPVTRAQYDEEEEEFQDGGKFMRGDWRKDTRNEYSLPSYRSSSHVTEEEDYFAKSSAKLSSQNRDYSQLTSYEQDYGNSSAVERDYAGPSSRDYDNAASRERKYSHTPIRDPSRRREADFDSSELLGDFRSTRLLEENYRTACSQNYDLEQGLETEGEFGSALNAGRGRGLQGKRGIATRGLVRSKEELAAHLKKWATKALSPADDLLLNPLGLVKPRTIPSLHPPQIPRPGLASLKGLQQEGALKPTGYLRIKEPDLELLDSSDIFANFGVEIIKWAGFYEIKRDPEYSELFRLLFTLETETCAKMLASFKCSLKTEHQDFCMNSVKTLQHPALRTPKVDSQFLNLLLEKRVMVTKNSFFEVIKPFDRYMMRLQDYLLKSTTPLLMACNAYELRIKTNSFSNTGKMATAFQTTMSLCRKSLALLGQTFALASAFRQEKILEALSVQDSAPPPTLFPNFDTSALFGKEYIETLQSWLEKSGCQMQLKRSAASPPAQASQRADRKVVETIEKLVNTMVSGTLTGKEKAELKHNPEYWFLLEEESLEYKYYKLKLDETERLMSAAKEETQDKKTSEQQISEVVRILLYRRKVARIKKKLFQRRRPGILQRAARARRAKKSTTGTQTLLSAGSVLKQQAPPHTPMSSPDRDKPDGDPEEMLSLKETSGETDLLRLSENSPSLMSQFPDVDPKVMVTAQKLAEFVAEVGPEIEQFSIDNSADNPDLLFLQDPESSAFKFYRMKVHELCPSISFSDRQESGGFHERSEPKESEWGNLEEEEEGEEEEEDEEEDGEEEEAPQADMGDEEGDEEEEEAAEPTEELDEAMLEEGLMKAEHSKTAEEEEEGETSGLSEPTAQAPMQGTPFGRKRISSKSLKVGLIPASKRVCLIDEPTVHDPVRISYDRPRGYPSYKNKKQQKTKDLEFYNKRLNEKNIGFQILQKMGWQEGHGLGLHGKGIQEPVKVGSTSAGEGLGVAGKNKEDTFATFRQRMIQMYYMKRANK</sequence>
<dbReference type="CTD" id="10147"/>
<feature type="compositionally biased region" description="Polar residues" evidence="5">
    <location>
        <begin position="132"/>
        <end position="141"/>
    </location>
</feature>
<dbReference type="RefSeq" id="XP_026538934.1">
    <property type="nucleotide sequence ID" value="XM_026683149.1"/>
</dbReference>
<evidence type="ECO:0000313" key="11">
    <source>
        <dbReference type="RefSeq" id="XP_026538935.1"/>
    </source>
</evidence>
<evidence type="ECO:0000259" key="7">
    <source>
        <dbReference type="PROSITE" id="PS50174"/>
    </source>
</evidence>
<feature type="region of interest" description="Disordered" evidence="5">
    <location>
        <begin position="132"/>
        <end position="178"/>
    </location>
</feature>
<dbReference type="PROSITE" id="PS50128">
    <property type="entry name" value="SURP"/>
    <property type="match status" value="1"/>
</dbReference>
<comment type="subcellular location">
    <subcellularLocation>
        <location evidence="1">Nucleus</location>
    </subcellularLocation>
</comment>
<dbReference type="AlphaFoldDB" id="A0A6J1V898"/>
<dbReference type="PANTHER" id="PTHR23340:SF2">
    <property type="entry name" value="SURP AND G-PATCH DOMAIN-CONTAINING PROTEIN 2"/>
    <property type="match status" value="1"/>
</dbReference>
<keyword evidence="2" id="KW-0507">mRNA processing</keyword>
<dbReference type="SMART" id="SM00648">
    <property type="entry name" value="SWAP"/>
    <property type="match status" value="2"/>
</dbReference>
<dbReference type="PANTHER" id="PTHR23340">
    <property type="entry name" value="ARGININE/SERINE RICH SPLICING FACTOR SF4/14"/>
    <property type="match status" value="1"/>
</dbReference>